<feature type="active site" description="Proton donor" evidence="5">
    <location>
        <position position="228"/>
    </location>
</feature>
<evidence type="ECO:0000256" key="2">
    <source>
        <dbReference type="ARBA" id="ARBA00022729"/>
    </source>
</evidence>
<keyword evidence="3 7" id="KW-0378">Hydrolase</keyword>
<evidence type="ECO:0000256" key="7">
    <source>
        <dbReference type="RuleBase" id="RU361187"/>
    </source>
</evidence>
<keyword evidence="10" id="KW-1185">Reference proteome</keyword>
<proteinExistence type="inferred from homology"/>
<feature type="active site" description="Proton acceptor" evidence="5">
    <location>
        <position position="51"/>
    </location>
</feature>
<dbReference type="PIRSF" id="PIRSF025414">
    <property type="entry name" value="Alpha-L-arabinofuranosidase"/>
    <property type="match status" value="1"/>
</dbReference>
<dbReference type="STRING" id="1176587.A8C56_06850"/>
<evidence type="ECO:0000256" key="1">
    <source>
        <dbReference type="ARBA" id="ARBA00009865"/>
    </source>
</evidence>
<evidence type="ECO:0000256" key="6">
    <source>
        <dbReference type="PIRSR" id="PIRSR606710-2"/>
    </source>
</evidence>
<dbReference type="GO" id="GO:0005975">
    <property type="term" value="P:carbohydrate metabolic process"/>
    <property type="evidence" value="ECO:0007669"/>
    <property type="project" value="InterPro"/>
</dbReference>
<evidence type="ECO:0000256" key="3">
    <source>
        <dbReference type="ARBA" id="ARBA00022801"/>
    </source>
</evidence>
<accession>A0A1A9HZN5</accession>
<dbReference type="PANTHER" id="PTHR43817:SF1">
    <property type="entry name" value="HYDROLASE, FAMILY 43, PUTATIVE (AFU_ORTHOLOGUE AFUA_3G01660)-RELATED"/>
    <property type="match status" value="1"/>
</dbReference>
<dbReference type="KEGG" id="nia:A8C56_06850"/>
<dbReference type="OrthoDB" id="177947at2"/>
<dbReference type="RefSeq" id="WP_067753726.1">
    <property type="nucleotide sequence ID" value="NZ_CP015772.1"/>
</dbReference>
<dbReference type="InterPro" id="IPR016828">
    <property type="entry name" value="Alpha-L-arabinofuranosidase"/>
</dbReference>
<dbReference type="InterPro" id="IPR006710">
    <property type="entry name" value="Glyco_hydro_43"/>
</dbReference>
<feature type="site" description="Important for catalytic activity, responsible for pKa modulation of the active site Glu and correct orientation of both the proton donor and substrate" evidence="6">
    <location>
        <position position="163"/>
    </location>
</feature>
<dbReference type="Pfam" id="PF04616">
    <property type="entry name" value="Glyco_hydro_43"/>
    <property type="match status" value="1"/>
</dbReference>
<reference evidence="9 10" key="1">
    <citation type="submission" date="2016-05" db="EMBL/GenBank/DDBJ databases">
        <title>Niabella ginsenosidivorans BS26 whole genome sequencing.</title>
        <authorList>
            <person name="Im W.T."/>
            <person name="Siddiqi M.Z."/>
        </authorList>
    </citation>
    <scope>NUCLEOTIDE SEQUENCE [LARGE SCALE GENOMIC DNA]</scope>
    <source>
        <strain evidence="9 10">BS26</strain>
    </source>
</reference>
<dbReference type="InterPro" id="IPR023296">
    <property type="entry name" value="Glyco_hydro_beta-prop_sf"/>
</dbReference>
<evidence type="ECO:0000256" key="8">
    <source>
        <dbReference type="SAM" id="MobiDB-lite"/>
    </source>
</evidence>
<evidence type="ECO:0000313" key="10">
    <source>
        <dbReference type="Proteomes" id="UP000077667"/>
    </source>
</evidence>
<protein>
    <submittedName>
        <fullName evidence="9">Glycosyl hydrolase family 43</fullName>
    </submittedName>
</protein>
<evidence type="ECO:0000256" key="4">
    <source>
        <dbReference type="ARBA" id="ARBA00023295"/>
    </source>
</evidence>
<organism evidence="9 10">
    <name type="scientific">Niabella ginsenosidivorans</name>
    <dbReference type="NCBI Taxonomy" id="1176587"/>
    <lineage>
        <taxon>Bacteria</taxon>
        <taxon>Pseudomonadati</taxon>
        <taxon>Bacteroidota</taxon>
        <taxon>Chitinophagia</taxon>
        <taxon>Chitinophagales</taxon>
        <taxon>Chitinophagaceae</taxon>
        <taxon>Niabella</taxon>
    </lineage>
</organism>
<gene>
    <name evidence="9" type="ORF">A8C56_06850</name>
</gene>
<keyword evidence="4 7" id="KW-0326">Glycosidase</keyword>
<dbReference type="GO" id="GO:0004553">
    <property type="term" value="F:hydrolase activity, hydrolyzing O-glycosyl compounds"/>
    <property type="evidence" value="ECO:0007669"/>
    <property type="project" value="InterPro"/>
</dbReference>
<dbReference type="EMBL" id="CP015772">
    <property type="protein sequence ID" value="ANH80733.1"/>
    <property type="molecule type" value="Genomic_DNA"/>
</dbReference>
<dbReference type="Proteomes" id="UP000077667">
    <property type="component" value="Chromosome"/>
</dbReference>
<comment type="similarity">
    <text evidence="1 7">Belongs to the glycosyl hydrolase 43 family.</text>
</comment>
<sequence length="357" mass="38848">MRRKCIAAIITLAFTIGCGKSGGDAGNGGDGGGTQPVVKKFTNPILSSGPDPWVTRKGDYYYYTQTTGNGIKLWKTQYVDDLRNAVAATVWTPAAGTAYAADVWAPELHYLDNKWYLYVTAATAGNNASHRIYVLENSSADPLNTGWVFKGKVADPSDKFAIDATVFTYKNNNYMVWSGWQGDVDGEQDLFIAKLSNPYTIEGSRVLISKPTYDWEKISTGVNVLVNEGPEVVQNANGNVFLTYSANGCWSDDYCLGMLSLKADGDPLNPADWTKSPVPVFTKNTSGGAFGPGHNGFFKSPDGKEDWIIYHANSLAGQGCGDTRNPRIQKFTWKQDGTPDFGMPVKINEPVQKPSGE</sequence>
<feature type="region of interest" description="Disordered" evidence="8">
    <location>
        <begin position="338"/>
        <end position="357"/>
    </location>
</feature>
<dbReference type="AlphaFoldDB" id="A0A1A9HZN5"/>
<dbReference type="SUPFAM" id="SSF75005">
    <property type="entry name" value="Arabinanase/levansucrase/invertase"/>
    <property type="match status" value="1"/>
</dbReference>
<evidence type="ECO:0000256" key="5">
    <source>
        <dbReference type="PIRSR" id="PIRSR606710-1"/>
    </source>
</evidence>
<dbReference type="PANTHER" id="PTHR43817">
    <property type="entry name" value="GLYCOSYL HYDROLASE"/>
    <property type="match status" value="1"/>
</dbReference>
<name>A0A1A9HZN5_9BACT</name>
<evidence type="ECO:0000313" key="9">
    <source>
        <dbReference type="EMBL" id="ANH80733.1"/>
    </source>
</evidence>
<dbReference type="CDD" id="cd18820">
    <property type="entry name" value="GH43_LbAraf43-like"/>
    <property type="match status" value="1"/>
</dbReference>
<keyword evidence="2" id="KW-0732">Signal</keyword>
<dbReference type="PROSITE" id="PS51257">
    <property type="entry name" value="PROKAR_LIPOPROTEIN"/>
    <property type="match status" value="1"/>
</dbReference>
<dbReference type="Gene3D" id="2.115.10.20">
    <property type="entry name" value="Glycosyl hydrolase domain, family 43"/>
    <property type="match status" value="1"/>
</dbReference>